<evidence type="ECO:0000259" key="3">
    <source>
        <dbReference type="PROSITE" id="PS51186"/>
    </source>
</evidence>
<evidence type="ECO:0000313" key="4">
    <source>
        <dbReference type="EMBL" id="MBB5211978.1"/>
    </source>
</evidence>
<dbReference type="InterPro" id="IPR000182">
    <property type="entry name" value="GNAT_dom"/>
</dbReference>
<dbReference type="EC" id="2.3.1.-" evidence="4"/>
<keyword evidence="1 4" id="KW-0808">Transferase</keyword>
<dbReference type="Pfam" id="PF00583">
    <property type="entry name" value="Acetyltransf_1"/>
    <property type="match status" value="1"/>
</dbReference>
<protein>
    <submittedName>
        <fullName evidence="4">Acetyltransferase</fullName>
        <ecNumber evidence="4">2.3.1.-</ecNumber>
    </submittedName>
</protein>
<dbReference type="AlphaFoldDB" id="A0AA89PDA1"/>
<dbReference type="GO" id="GO:0016747">
    <property type="term" value="F:acyltransferase activity, transferring groups other than amino-acyl groups"/>
    <property type="evidence" value="ECO:0007669"/>
    <property type="project" value="InterPro"/>
</dbReference>
<dbReference type="CDD" id="cd04301">
    <property type="entry name" value="NAT_SF"/>
    <property type="match status" value="1"/>
</dbReference>
<gene>
    <name evidence="4" type="ORF">HNQ53_002203</name>
</gene>
<dbReference type="EMBL" id="JACHHR010000003">
    <property type="protein sequence ID" value="MBB5211978.1"/>
    <property type="molecule type" value="Genomic_DNA"/>
</dbReference>
<dbReference type="PANTHER" id="PTHR43877:SF5">
    <property type="entry name" value="BLL8307 PROTEIN"/>
    <property type="match status" value="1"/>
</dbReference>
<dbReference type="Gene3D" id="3.40.630.30">
    <property type="match status" value="1"/>
</dbReference>
<dbReference type="SUPFAM" id="SSF55729">
    <property type="entry name" value="Acyl-CoA N-acyltransferases (Nat)"/>
    <property type="match status" value="1"/>
</dbReference>
<dbReference type="InterPro" id="IPR050832">
    <property type="entry name" value="Bact_Acetyltransf"/>
</dbReference>
<reference evidence="4 5" key="1">
    <citation type="submission" date="2020-08" db="EMBL/GenBank/DDBJ databases">
        <title>Genomic Encyclopedia of Type Strains, Phase IV (KMG-IV): sequencing the most valuable type-strain genomes for metagenomic binning, comparative biology and taxonomic classification.</title>
        <authorList>
            <person name="Goeker M."/>
        </authorList>
    </citation>
    <scope>NUCLEOTIDE SEQUENCE [LARGE SCALE GENOMIC DNA]</scope>
    <source>
        <strain evidence="4 5">DSM 11525</strain>
    </source>
</reference>
<sequence length="155" mass="17262">MNKFEIEIDDLSDGSVVDLLRQHHEEMFLYSPAESIHALDVSRLRDPALTIWRASAYGELAGCGALKELGTDHGEVKSMRTAKPYLRQGVAEQILSTLLAEARSRGYKRVSLETGTNEAFVPAIALYKKFGFEPCGPFGDYQDDPYSTFLTMPIV</sequence>
<feature type="domain" description="N-acetyltransferase" evidence="3">
    <location>
        <begin position="6"/>
        <end position="153"/>
    </location>
</feature>
<dbReference type="PANTHER" id="PTHR43877">
    <property type="entry name" value="AMINOALKYLPHOSPHONATE N-ACETYLTRANSFERASE-RELATED-RELATED"/>
    <property type="match status" value="1"/>
</dbReference>
<evidence type="ECO:0000313" key="5">
    <source>
        <dbReference type="Proteomes" id="UP000563601"/>
    </source>
</evidence>
<organism evidence="4 5">
    <name type="scientific">Microbulbifer hydrolyticus</name>
    <dbReference type="NCBI Taxonomy" id="48074"/>
    <lineage>
        <taxon>Bacteria</taxon>
        <taxon>Pseudomonadati</taxon>
        <taxon>Pseudomonadota</taxon>
        <taxon>Gammaproteobacteria</taxon>
        <taxon>Cellvibrionales</taxon>
        <taxon>Microbulbiferaceae</taxon>
        <taxon>Microbulbifer</taxon>
    </lineage>
</organism>
<dbReference type="Proteomes" id="UP000563601">
    <property type="component" value="Unassembled WGS sequence"/>
</dbReference>
<evidence type="ECO:0000256" key="2">
    <source>
        <dbReference type="ARBA" id="ARBA00023315"/>
    </source>
</evidence>
<keyword evidence="2 4" id="KW-0012">Acyltransferase</keyword>
<accession>A0AA89PDA1</accession>
<proteinExistence type="predicted"/>
<name>A0AA89PDA1_9GAMM</name>
<dbReference type="RefSeq" id="WP_237567661.1">
    <property type="nucleotide sequence ID" value="NZ_CP047491.1"/>
</dbReference>
<dbReference type="PROSITE" id="PS51186">
    <property type="entry name" value="GNAT"/>
    <property type="match status" value="1"/>
</dbReference>
<evidence type="ECO:0000256" key="1">
    <source>
        <dbReference type="ARBA" id="ARBA00022679"/>
    </source>
</evidence>
<comment type="caution">
    <text evidence="4">The sequence shown here is derived from an EMBL/GenBank/DDBJ whole genome shotgun (WGS) entry which is preliminary data.</text>
</comment>
<dbReference type="InterPro" id="IPR016181">
    <property type="entry name" value="Acyl_CoA_acyltransferase"/>
</dbReference>